<name>A0A1M6ETJ1_9PROT</name>
<proteinExistence type="predicted"/>
<evidence type="ECO:0008006" key="3">
    <source>
        <dbReference type="Google" id="ProtNLM"/>
    </source>
</evidence>
<gene>
    <name evidence="1" type="ORF">SAMN02745194_01272</name>
</gene>
<evidence type="ECO:0000313" key="1">
    <source>
        <dbReference type="EMBL" id="SHI88735.1"/>
    </source>
</evidence>
<dbReference type="OrthoDB" id="8481769at2"/>
<keyword evidence="2" id="KW-1185">Reference proteome</keyword>
<accession>A0A1M6ETJ1</accession>
<organism evidence="1 2">
    <name type="scientific">Muricoccus roseus</name>
    <dbReference type="NCBI Taxonomy" id="198092"/>
    <lineage>
        <taxon>Bacteria</taxon>
        <taxon>Pseudomonadati</taxon>
        <taxon>Pseudomonadota</taxon>
        <taxon>Alphaproteobacteria</taxon>
        <taxon>Acetobacterales</taxon>
        <taxon>Roseomonadaceae</taxon>
        <taxon>Muricoccus</taxon>
    </lineage>
</organism>
<dbReference type="InterPro" id="IPR027417">
    <property type="entry name" value="P-loop_NTPase"/>
</dbReference>
<dbReference type="RefSeq" id="WP_073132757.1">
    <property type="nucleotide sequence ID" value="NZ_FQZF01000006.1"/>
</dbReference>
<sequence>MQGAASDIGGKGTLFAHLGAHKTGSTLLQSVFLAERPRLLSEGVAYIPFRDFRRGFTLRTPAWRSAPALPWAEMRAALDALLPPEPYRALLVSDETLLGHLRTDLGNSPHRLYEHCGEAVSFLKRTIGEERMTVFLFIRRLDDFIESAFLQRIRVGADVEFQDYVGGFDLGRLSWVPTVQEIAGALTGPEDAVVVYDHAWLRAAPGAVLADLFGRMGATPPPPEALSPGINLSYTEGQFRLVRRLNRVWPARLLRPGRNAVLHLIERSRGGGGRARFFDAATRWRLAERHRTDLAGIAALGGKITLAQAIAEPAA</sequence>
<dbReference type="EMBL" id="FQZF01000006">
    <property type="protein sequence ID" value="SHI88735.1"/>
    <property type="molecule type" value="Genomic_DNA"/>
</dbReference>
<protein>
    <recommendedName>
        <fullName evidence="3">Sulfotransferase family protein</fullName>
    </recommendedName>
</protein>
<dbReference type="SUPFAM" id="SSF52540">
    <property type="entry name" value="P-loop containing nucleoside triphosphate hydrolases"/>
    <property type="match status" value="1"/>
</dbReference>
<dbReference type="Proteomes" id="UP000184387">
    <property type="component" value="Unassembled WGS sequence"/>
</dbReference>
<evidence type="ECO:0000313" key="2">
    <source>
        <dbReference type="Proteomes" id="UP000184387"/>
    </source>
</evidence>
<reference evidence="1 2" key="1">
    <citation type="submission" date="2016-11" db="EMBL/GenBank/DDBJ databases">
        <authorList>
            <person name="Jaros S."/>
            <person name="Januszkiewicz K."/>
            <person name="Wedrychowicz H."/>
        </authorList>
    </citation>
    <scope>NUCLEOTIDE SEQUENCE [LARGE SCALE GENOMIC DNA]</scope>
    <source>
        <strain evidence="1 2">DSM 14916</strain>
    </source>
</reference>
<dbReference type="STRING" id="198092.SAMN02745194_01272"/>
<dbReference type="AlphaFoldDB" id="A0A1M6ETJ1"/>